<dbReference type="InterPro" id="IPR016186">
    <property type="entry name" value="C-type_lectin-like/link_sf"/>
</dbReference>
<dbReference type="PROSITE" id="PS50041">
    <property type="entry name" value="C_TYPE_LECTIN_2"/>
    <property type="match status" value="1"/>
</dbReference>
<feature type="signal peptide" evidence="2">
    <location>
        <begin position="1"/>
        <end position="17"/>
    </location>
</feature>
<proteinExistence type="predicted"/>
<dbReference type="AlphaFoldDB" id="G0MIU7"/>
<dbReference type="InParanoid" id="G0MIU7"/>
<feature type="chain" id="PRO_5003403982" description="C-type lectin domain-containing protein" evidence="2">
    <location>
        <begin position="18"/>
        <end position="227"/>
    </location>
</feature>
<feature type="region of interest" description="Disordered" evidence="1">
    <location>
        <begin position="23"/>
        <end position="57"/>
    </location>
</feature>
<reference evidence="5" key="1">
    <citation type="submission" date="2011-07" db="EMBL/GenBank/DDBJ databases">
        <authorList>
            <consortium name="Caenorhabditis brenneri Sequencing and Analysis Consortium"/>
            <person name="Wilson R.K."/>
        </authorList>
    </citation>
    <scope>NUCLEOTIDE SEQUENCE [LARGE SCALE GENOMIC DNA]</scope>
    <source>
        <strain evidence="5">PB2801</strain>
    </source>
</reference>
<keyword evidence="5" id="KW-1185">Reference proteome</keyword>
<dbReference type="Proteomes" id="UP000008068">
    <property type="component" value="Unassembled WGS sequence"/>
</dbReference>
<evidence type="ECO:0000259" key="3">
    <source>
        <dbReference type="PROSITE" id="PS50041"/>
    </source>
</evidence>
<accession>G0MIU7</accession>
<sequence>MMNKVLLATVLFGAVAAFDFSSSSESCEDDSHGHGGGRPPRPPGGGNNGGGNGGCPAGWRRFNRPNGGWCMKAFGGALTQANADAQCRSYGGVLSGLQNMEEARFVSRSALSVISRPSGSIWIGARRRSACLRQRITSSCTALNSFQWTDGSASGTAGFVWSDRQPDNAYDLTQECVVLTAAADTLKVKNVDWPVAMLDDTPCVLPLTDPSPRTIAGYVCGKAASRR</sequence>
<dbReference type="EMBL" id="GL379796">
    <property type="protein sequence ID" value="EGT31331.1"/>
    <property type="molecule type" value="Genomic_DNA"/>
</dbReference>
<protein>
    <recommendedName>
        <fullName evidence="3">C-type lectin domain-containing protein</fullName>
    </recommendedName>
</protein>
<dbReference type="eggNOG" id="KOG4297">
    <property type="taxonomic scope" value="Eukaryota"/>
</dbReference>
<dbReference type="PANTHER" id="PTHR23124:SF44">
    <property type="entry name" value="C-TYPE LECTIN DOMAIN-CONTAINING PROTEIN"/>
    <property type="match status" value="1"/>
</dbReference>
<evidence type="ECO:0000256" key="1">
    <source>
        <dbReference type="SAM" id="MobiDB-lite"/>
    </source>
</evidence>
<dbReference type="OMA" id="TVKNVVW"/>
<evidence type="ECO:0000313" key="5">
    <source>
        <dbReference type="Proteomes" id="UP000008068"/>
    </source>
</evidence>
<evidence type="ECO:0000313" key="4">
    <source>
        <dbReference type="EMBL" id="EGT31331.1"/>
    </source>
</evidence>
<dbReference type="Pfam" id="PF00059">
    <property type="entry name" value="Lectin_C"/>
    <property type="match status" value="1"/>
</dbReference>
<dbReference type="Gene3D" id="3.10.100.10">
    <property type="entry name" value="Mannose-Binding Protein A, subunit A"/>
    <property type="match status" value="1"/>
</dbReference>
<dbReference type="SUPFAM" id="SSF56436">
    <property type="entry name" value="C-type lectin-like"/>
    <property type="match status" value="1"/>
</dbReference>
<dbReference type="CDD" id="cd00037">
    <property type="entry name" value="CLECT"/>
    <property type="match status" value="1"/>
</dbReference>
<gene>
    <name evidence="4" type="ORF">CAEBREN_11239</name>
</gene>
<name>G0MIU7_CAEBE</name>
<dbReference type="HOGENOM" id="CLU_058687_2_0_1"/>
<keyword evidence="2" id="KW-0732">Signal</keyword>
<dbReference type="SMART" id="SM00034">
    <property type="entry name" value="CLECT"/>
    <property type="match status" value="1"/>
</dbReference>
<dbReference type="PANTHER" id="PTHR23124">
    <property type="entry name" value="C-TYPE LECTIN DOMAIN-CONTAINING PROTEIN-RELATED-RELATED"/>
    <property type="match status" value="1"/>
</dbReference>
<dbReference type="STRING" id="135651.G0MIU7"/>
<organism evidence="5">
    <name type="scientific">Caenorhabditis brenneri</name>
    <name type="common">Nematode worm</name>
    <dbReference type="NCBI Taxonomy" id="135651"/>
    <lineage>
        <taxon>Eukaryota</taxon>
        <taxon>Metazoa</taxon>
        <taxon>Ecdysozoa</taxon>
        <taxon>Nematoda</taxon>
        <taxon>Chromadorea</taxon>
        <taxon>Rhabditida</taxon>
        <taxon>Rhabditina</taxon>
        <taxon>Rhabditomorpha</taxon>
        <taxon>Rhabditoidea</taxon>
        <taxon>Rhabditidae</taxon>
        <taxon>Peloderinae</taxon>
        <taxon>Caenorhabditis</taxon>
    </lineage>
</organism>
<evidence type="ECO:0000256" key="2">
    <source>
        <dbReference type="SAM" id="SignalP"/>
    </source>
</evidence>
<dbReference type="OrthoDB" id="5825749at2759"/>
<dbReference type="InterPro" id="IPR016187">
    <property type="entry name" value="CTDL_fold"/>
</dbReference>
<dbReference type="FunCoup" id="G0MIU7">
    <property type="interactions" value="7"/>
</dbReference>
<feature type="domain" description="C-type lectin" evidence="3">
    <location>
        <begin position="66"/>
        <end position="193"/>
    </location>
</feature>
<dbReference type="InterPro" id="IPR001304">
    <property type="entry name" value="C-type_lectin-like"/>
</dbReference>
<feature type="compositionally biased region" description="Gly residues" evidence="1">
    <location>
        <begin position="34"/>
        <end position="56"/>
    </location>
</feature>